<reference evidence="2" key="1">
    <citation type="submission" date="2016-01" db="EMBL/GenBank/DDBJ databases">
        <authorList>
            <person name="Mcilroy J.S."/>
            <person name="Karst M S."/>
            <person name="Albertsen M."/>
        </authorList>
    </citation>
    <scope>NUCLEOTIDE SEQUENCE</scope>
    <source>
        <strain evidence="2">Cfx-K</strain>
    </source>
</reference>
<evidence type="ECO:0008006" key="4">
    <source>
        <dbReference type="Google" id="ProtNLM"/>
    </source>
</evidence>
<feature type="region of interest" description="Disordered" evidence="1">
    <location>
        <begin position="41"/>
        <end position="123"/>
    </location>
</feature>
<dbReference type="SUPFAM" id="SSF110296">
    <property type="entry name" value="Oligoxyloglucan reducing end-specific cellobiohydrolase"/>
    <property type="match status" value="1"/>
</dbReference>
<evidence type="ECO:0000313" key="3">
    <source>
        <dbReference type="Proteomes" id="UP000215027"/>
    </source>
</evidence>
<evidence type="ECO:0000313" key="2">
    <source>
        <dbReference type="EMBL" id="CUS05735.1"/>
    </source>
</evidence>
<evidence type="ECO:0000256" key="1">
    <source>
        <dbReference type="SAM" id="MobiDB-lite"/>
    </source>
</evidence>
<dbReference type="Gene3D" id="2.130.10.10">
    <property type="entry name" value="YVTN repeat-like/Quinoprotein amine dehydrogenase"/>
    <property type="match status" value="1"/>
</dbReference>
<dbReference type="InterPro" id="IPR015943">
    <property type="entry name" value="WD40/YVTN_repeat-like_dom_sf"/>
</dbReference>
<keyword evidence="3" id="KW-1185">Reference proteome</keyword>
<accession>A0A160T921</accession>
<gene>
    <name evidence="2" type="ORF">CFX0092_B0201</name>
</gene>
<dbReference type="Proteomes" id="UP000215027">
    <property type="component" value="Chromosome II"/>
</dbReference>
<organism evidence="2 3">
    <name type="scientific">Candidatus Promineifilum breve</name>
    <dbReference type="NCBI Taxonomy" id="1806508"/>
    <lineage>
        <taxon>Bacteria</taxon>
        <taxon>Bacillati</taxon>
        <taxon>Chloroflexota</taxon>
        <taxon>Ardenticatenia</taxon>
        <taxon>Candidatus Promineifilales</taxon>
        <taxon>Candidatus Promineifilaceae</taxon>
        <taxon>Candidatus Promineifilum</taxon>
    </lineage>
</organism>
<dbReference type="AlphaFoldDB" id="A0A160T921"/>
<feature type="compositionally biased region" description="Low complexity" evidence="1">
    <location>
        <begin position="54"/>
        <end position="119"/>
    </location>
</feature>
<proteinExistence type="predicted"/>
<name>A0A160T921_9CHLR</name>
<dbReference type="EMBL" id="LN890656">
    <property type="protein sequence ID" value="CUS05735.1"/>
    <property type="molecule type" value="Genomic_DNA"/>
</dbReference>
<sequence>MNPKRYLLIPVLMALLWLLAVWTPGLRHSSAAEQAVVGQGSQLLTPGAPNPIESPTTPTATPTTTATTTGTVTATPTATTTGTATATPTATTTGTVTATPTATATGTTTTTPTATSTGTIVAPPTPPDLYIPVVRAEGLWRRMDDGAVQAGALSLAVCPTDGKHDIRYLGAAGGLFKWLPGDKKWEQVMQTADPTPIPIPGAVWDVWLEGQDCNKVYAAALENGLWSVTVTSNKNEVERLDEEEDEIPPVGSVVIRNNLLFAGTDGGVRLYDLNDDEWRPATTVTELITRQSMAGDRVYVAAWTFGVKYHDACGQNQCNNWQELPAPTNLAYVRDVLGSAEGDPNDPAFWAVAATSAGVTYWNGTTWTQPDEDDGPQPNGDTYALAQTTDGATIFAAVEGSGIWTSADKGQTWTRLGEFNYLTRDLTVAGNVLYAVTPNDGVWQWLLQEATP</sequence>
<dbReference type="KEGG" id="pbf:CFX0092_B0201"/>
<protein>
    <recommendedName>
        <fullName evidence="4">Photosynthesis system II assembly factor Ycf48/Hcf136-like domain-containing protein</fullName>
    </recommendedName>
</protein>